<sequence length="259" mass="26576">MRADSQAPQGNQERPATAEAGLSRRRLLEGSAWAVPVIAIAAATPSQAASNCALYPGVVIFSGPNANFGPNGPGIDAQGSVNLDGAPVWTHPPVRIGVESFPVGPLQRGPENLTTADDALLVTQYPIGEPDGFAEQDLVITFGREVTDLAFTIGGIDTRTGAGGYADAVSLDFTPGETVVTGSHVGGTGDFSTPWAAIVATATPDVTSPANSVRLTFTSQVTTLVLRFRSTDLSPAATGTQRFTISDMSFRAGCGIGSA</sequence>
<protein>
    <submittedName>
        <fullName evidence="2">Uncharacterized protein</fullName>
    </submittedName>
</protein>
<feature type="region of interest" description="Disordered" evidence="1">
    <location>
        <begin position="1"/>
        <end position="21"/>
    </location>
</feature>
<dbReference type="RefSeq" id="WP_183625701.1">
    <property type="nucleotide sequence ID" value="NZ_JACHWJ010000004.1"/>
</dbReference>
<dbReference type="PROSITE" id="PS51318">
    <property type="entry name" value="TAT"/>
    <property type="match status" value="1"/>
</dbReference>
<dbReference type="InterPro" id="IPR006311">
    <property type="entry name" value="TAT_signal"/>
</dbReference>
<name>A0A7W4UQ23_9MICO</name>
<organism evidence="2 3">
    <name type="scientific">Pseudoclavibacter helvolus</name>
    <dbReference type="NCBI Taxonomy" id="255205"/>
    <lineage>
        <taxon>Bacteria</taxon>
        <taxon>Bacillati</taxon>
        <taxon>Actinomycetota</taxon>
        <taxon>Actinomycetes</taxon>
        <taxon>Micrococcales</taxon>
        <taxon>Microbacteriaceae</taxon>
        <taxon>Pseudoclavibacter</taxon>
    </lineage>
</organism>
<evidence type="ECO:0000313" key="3">
    <source>
        <dbReference type="Proteomes" id="UP000545286"/>
    </source>
</evidence>
<keyword evidence="3" id="KW-1185">Reference proteome</keyword>
<dbReference type="Proteomes" id="UP000545286">
    <property type="component" value="Unassembled WGS sequence"/>
</dbReference>
<gene>
    <name evidence="2" type="ORF">FHX72_002683</name>
</gene>
<comment type="caution">
    <text evidence="2">The sequence shown here is derived from an EMBL/GenBank/DDBJ whole genome shotgun (WGS) entry which is preliminary data.</text>
</comment>
<feature type="compositionally biased region" description="Polar residues" evidence="1">
    <location>
        <begin position="1"/>
        <end position="14"/>
    </location>
</feature>
<dbReference type="AlphaFoldDB" id="A0A7W4UQ23"/>
<reference evidence="2 3" key="1">
    <citation type="submission" date="2020-08" db="EMBL/GenBank/DDBJ databases">
        <title>Sequencing the genomes of 1000 actinobacteria strains.</title>
        <authorList>
            <person name="Klenk H.-P."/>
        </authorList>
    </citation>
    <scope>NUCLEOTIDE SEQUENCE [LARGE SCALE GENOMIC DNA]</scope>
    <source>
        <strain evidence="2 3">DSM 20419</strain>
    </source>
</reference>
<dbReference type="EMBL" id="JACHWJ010000004">
    <property type="protein sequence ID" value="MBB2958537.1"/>
    <property type="molecule type" value="Genomic_DNA"/>
</dbReference>
<evidence type="ECO:0000313" key="2">
    <source>
        <dbReference type="EMBL" id="MBB2958537.1"/>
    </source>
</evidence>
<accession>A0A7W4UQ23</accession>
<proteinExistence type="predicted"/>
<evidence type="ECO:0000256" key="1">
    <source>
        <dbReference type="SAM" id="MobiDB-lite"/>
    </source>
</evidence>